<gene>
    <name evidence="2" type="ORF">TOLI1172_LOCUS3024</name>
</gene>
<feature type="compositionally biased region" description="Acidic residues" evidence="1">
    <location>
        <begin position="304"/>
        <end position="322"/>
    </location>
</feature>
<reference evidence="2" key="1">
    <citation type="submission" date="2021-01" db="EMBL/GenBank/DDBJ databases">
        <authorList>
            <person name="Corre E."/>
            <person name="Pelletier E."/>
            <person name="Niang G."/>
            <person name="Scheremetjew M."/>
            <person name="Finn R."/>
            <person name="Kale V."/>
            <person name="Holt S."/>
            <person name="Cochrane G."/>
            <person name="Meng A."/>
            <person name="Brown T."/>
            <person name="Cohen L."/>
        </authorList>
    </citation>
    <scope>NUCLEOTIDE SEQUENCE</scope>
    <source>
        <strain evidence="2">CCMP3278</strain>
    </source>
</reference>
<feature type="compositionally biased region" description="Basic residues" evidence="1">
    <location>
        <begin position="367"/>
        <end position="376"/>
    </location>
</feature>
<accession>A0A7S0ZDQ9</accession>
<evidence type="ECO:0000256" key="1">
    <source>
        <dbReference type="SAM" id="MobiDB-lite"/>
    </source>
</evidence>
<sequence length="506" mass="57334">MVENSEEIGNYVNGLIQSGRSVTFREISSYFDIGCERSQWILYELARDKVHPMNVHIIWSVLLEGKQSMDSEMVKHMLCVSEKTNEIPDLSKWTENGWRLKHKCVYGLAPSNSPFLGNPSLLLSSDVLRFSSLSKPGIDRLSVIKPVEKDFDFSKDVNLDVESVKKSDLKVKENQEKSDGNEKVQNKQFSNVVQPRNIPQKTPKDEVPSKNVEVSKVIGKKTKPEKKNLSSFLNEVTKKSNVSAKSNTKTDEKNGKQKKKQDLVEPEPFADSESDGGDADEDKENGGHESGCEDVEMDVVLGVAEEEEESEARGEEFDEAEVVEQANEPENKPSKKRRLVRADLSDDESAGIPLDADLEDEDEIERRKLREKKKKGSLSMNPLEEKSVLMKKSTGKAELPNELKHARKRKGFQSFTDSSGYMVSRVVWELLDDDGNIIAICDEQMQKIEEDDNEEKKRKERINQARRNLPQNKSNPQSNSQMKKNTKASGPRKVQPGILSFFKKKE</sequence>
<feature type="compositionally biased region" description="Basic and acidic residues" evidence="1">
    <location>
        <begin position="448"/>
        <end position="463"/>
    </location>
</feature>
<dbReference type="EMBL" id="HBFP01004261">
    <property type="protein sequence ID" value="CAD8818635.1"/>
    <property type="molecule type" value="Transcribed_RNA"/>
</dbReference>
<feature type="region of interest" description="Disordered" evidence="1">
    <location>
        <begin position="169"/>
        <end position="415"/>
    </location>
</feature>
<dbReference type="AlphaFoldDB" id="A0A7S0ZDQ9"/>
<evidence type="ECO:0000313" key="2">
    <source>
        <dbReference type="EMBL" id="CAD8818635.1"/>
    </source>
</evidence>
<feature type="region of interest" description="Disordered" evidence="1">
    <location>
        <begin position="448"/>
        <end position="506"/>
    </location>
</feature>
<protein>
    <recommendedName>
        <fullName evidence="3">DNA polymerase delta subunit 3</fullName>
    </recommendedName>
</protein>
<feature type="compositionally biased region" description="Polar residues" evidence="1">
    <location>
        <begin position="465"/>
        <end position="483"/>
    </location>
</feature>
<evidence type="ECO:0008006" key="3">
    <source>
        <dbReference type="Google" id="ProtNLM"/>
    </source>
</evidence>
<organism evidence="2">
    <name type="scientific">Timspurckia oligopyrenoides</name>
    <dbReference type="NCBI Taxonomy" id="708627"/>
    <lineage>
        <taxon>Eukaryota</taxon>
        <taxon>Rhodophyta</taxon>
        <taxon>Bangiophyceae</taxon>
        <taxon>Porphyridiales</taxon>
        <taxon>Porphyridiaceae</taxon>
        <taxon>Timspurckia</taxon>
    </lineage>
</organism>
<feature type="compositionally biased region" description="Basic and acidic residues" evidence="1">
    <location>
        <begin position="248"/>
        <end position="263"/>
    </location>
</feature>
<feature type="compositionally biased region" description="Basic and acidic residues" evidence="1">
    <location>
        <begin position="169"/>
        <end position="185"/>
    </location>
</feature>
<feature type="compositionally biased region" description="Acidic residues" evidence="1">
    <location>
        <begin position="264"/>
        <end position="283"/>
    </location>
</feature>
<proteinExistence type="predicted"/>
<feature type="compositionally biased region" description="Polar residues" evidence="1">
    <location>
        <begin position="186"/>
        <end position="200"/>
    </location>
</feature>
<name>A0A7S0ZDQ9_9RHOD</name>
<feature type="compositionally biased region" description="Polar residues" evidence="1">
    <location>
        <begin position="229"/>
        <end position="247"/>
    </location>
</feature>